<protein>
    <recommendedName>
        <fullName evidence="5">DUF924 domain-containing protein</fullName>
    </recommendedName>
</protein>
<dbReference type="InterPro" id="IPR010323">
    <property type="entry name" value="DUF924"/>
</dbReference>
<dbReference type="EMBL" id="LVWD01000003">
    <property type="protein sequence ID" value="OAD43619.1"/>
    <property type="molecule type" value="Genomic_DNA"/>
</dbReference>
<dbReference type="STRING" id="1763535.LPB072_17460"/>
<dbReference type="Proteomes" id="UP000185680">
    <property type="component" value="Chromosome"/>
</dbReference>
<sequence length="208" mass="23419">MTQPSTPLPPVAAEVLHYWLADGVERDWPSTELGKRWFGGGVEQDAEIDAAFGPLVAAALDGDLLDWEPVPLTRLALVIVLDQFTRNVFRGQAKAFSGDQRAQQLVLQSLALEQDQALPRVGRVFFYMPLMHAESLALQDECVSRFEALVKDSPPELTDTLQGNLRFAREHRDIIERFGRFPYRNAVLGRQNTPEENEFLKTGPRFGQ</sequence>
<dbReference type="EMBL" id="CP017476">
    <property type="protein sequence ID" value="AOW14358.1"/>
    <property type="molecule type" value="Genomic_DNA"/>
</dbReference>
<reference evidence="2 3" key="1">
    <citation type="submission" date="2016-02" db="EMBL/GenBank/DDBJ databases">
        <title>Draft genome sequence of Hydrogenophaga sp. LPB0072.</title>
        <authorList>
            <person name="Shin S.-K."/>
            <person name="Yi H."/>
        </authorList>
    </citation>
    <scope>NUCLEOTIDE SEQUENCE [LARGE SCALE GENOMIC DNA]</scope>
    <source>
        <strain evidence="2 3">LPB0072</strain>
    </source>
</reference>
<dbReference type="OrthoDB" id="7593450at2"/>
<proteinExistence type="predicted"/>
<reference evidence="1 4" key="2">
    <citation type="submission" date="2016-10" db="EMBL/GenBank/DDBJ databases">
        <title>Hydorgenophaga sp. LPB0072 isolated from gastropod.</title>
        <authorList>
            <person name="Kim E."/>
            <person name="Yi H."/>
        </authorList>
    </citation>
    <scope>NUCLEOTIDE SEQUENCE [LARGE SCALE GENOMIC DNA]</scope>
    <source>
        <strain evidence="1 4">LPB0072</strain>
    </source>
</reference>
<keyword evidence="3" id="KW-1185">Reference proteome</keyword>
<evidence type="ECO:0008006" key="5">
    <source>
        <dbReference type="Google" id="ProtNLM"/>
    </source>
</evidence>
<dbReference type="Gene3D" id="1.25.40.10">
    <property type="entry name" value="Tetratricopeptide repeat domain"/>
    <property type="match status" value="1"/>
</dbReference>
<dbReference type="InterPro" id="IPR011990">
    <property type="entry name" value="TPR-like_helical_dom_sf"/>
</dbReference>
<name>A0A167IUQ7_9BURK</name>
<evidence type="ECO:0000313" key="1">
    <source>
        <dbReference type="EMBL" id="AOW14358.1"/>
    </source>
</evidence>
<dbReference type="AlphaFoldDB" id="A0A167IUQ7"/>
<dbReference type="Proteomes" id="UP000185657">
    <property type="component" value="Unassembled WGS sequence"/>
</dbReference>
<dbReference type="Pfam" id="PF06041">
    <property type="entry name" value="DUF924"/>
    <property type="match status" value="1"/>
</dbReference>
<dbReference type="KEGG" id="hyl:LPB072_17460"/>
<evidence type="ECO:0000313" key="4">
    <source>
        <dbReference type="Proteomes" id="UP000185680"/>
    </source>
</evidence>
<evidence type="ECO:0000313" key="3">
    <source>
        <dbReference type="Proteomes" id="UP000185657"/>
    </source>
</evidence>
<dbReference type="RefSeq" id="WP_066085810.1">
    <property type="nucleotide sequence ID" value="NZ_CP017476.1"/>
</dbReference>
<gene>
    <name evidence="1" type="ORF">LPB072_17460</name>
    <name evidence="2" type="ORF">LPB72_03575</name>
</gene>
<dbReference type="Gene3D" id="1.20.58.320">
    <property type="entry name" value="TPR-like"/>
    <property type="match status" value="1"/>
</dbReference>
<organism evidence="1 4">
    <name type="scientific">Hydrogenophaga crassostreae</name>
    <dbReference type="NCBI Taxonomy" id="1763535"/>
    <lineage>
        <taxon>Bacteria</taxon>
        <taxon>Pseudomonadati</taxon>
        <taxon>Pseudomonadota</taxon>
        <taxon>Betaproteobacteria</taxon>
        <taxon>Burkholderiales</taxon>
        <taxon>Comamonadaceae</taxon>
        <taxon>Hydrogenophaga</taxon>
    </lineage>
</organism>
<accession>A0A167IUQ7</accession>
<dbReference type="SUPFAM" id="SSF48452">
    <property type="entry name" value="TPR-like"/>
    <property type="match status" value="1"/>
</dbReference>
<evidence type="ECO:0000313" key="2">
    <source>
        <dbReference type="EMBL" id="OAD43619.1"/>
    </source>
</evidence>